<protein>
    <submittedName>
        <fullName evidence="7">Ribosomal protein S6 kinase alpha-5</fullName>
    </submittedName>
</protein>
<proteinExistence type="predicted"/>
<dbReference type="InParanoid" id="A0A067QUM2"/>
<feature type="compositionally biased region" description="Basic residues" evidence="6">
    <location>
        <begin position="319"/>
        <end position="333"/>
    </location>
</feature>
<keyword evidence="4 7" id="KW-0418">Kinase</keyword>
<evidence type="ECO:0000256" key="2">
    <source>
        <dbReference type="ARBA" id="ARBA00022679"/>
    </source>
</evidence>
<dbReference type="Proteomes" id="UP000027135">
    <property type="component" value="Unassembled WGS sequence"/>
</dbReference>
<accession>A0A067QUM2</accession>
<evidence type="ECO:0000256" key="6">
    <source>
        <dbReference type="SAM" id="MobiDB-lite"/>
    </source>
</evidence>
<evidence type="ECO:0000256" key="1">
    <source>
        <dbReference type="ARBA" id="ARBA00022527"/>
    </source>
</evidence>
<dbReference type="Gene3D" id="1.10.510.10">
    <property type="entry name" value="Transferase(Phosphotransferase) domain 1"/>
    <property type="match status" value="1"/>
</dbReference>
<name>A0A067QUM2_ZOONE</name>
<dbReference type="EMBL" id="KK852992">
    <property type="protein sequence ID" value="KDR12760.1"/>
    <property type="molecule type" value="Genomic_DNA"/>
</dbReference>
<keyword evidence="1" id="KW-0723">Serine/threonine-protein kinase</keyword>
<reference evidence="7 8" key="1">
    <citation type="journal article" date="2014" name="Nat. Commun.">
        <title>Molecular traces of alternative social organization in a termite genome.</title>
        <authorList>
            <person name="Terrapon N."/>
            <person name="Li C."/>
            <person name="Robertson H.M."/>
            <person name="Ji L."/>
            <person name="Meng X."/>
            <person name="Booth W."/>
            <person name="Chen Z."/>
            <person name="Childers C.P."/>
            <person name="Glastad K.M."/>
            <person name="Gokhale K."/>
            <person name="Gowin J."/>
            <person name="Gronenberg W."/>
            <person name="Hermansen R.A."/>
            <person name="Hu H."/>
            <person name="Hunt B.G."/>
            <person name="Huylmans A.K."/>
            <person name="Khalil S.M."/>
            <person name="Mitchell R.D."/>
            <person name="Munoz-Torres M.C."/>
            <person name="Mustard J.A."/>
            <person name="Pan H."/>
            <person name="Reese J.T."/>
            <person name="Scharf M.E."/>
            <person name="Sun F."/>
            <person name="Vogel H."/>
            <person name="Xiao J."/>
            <person name="Yang W."/>
            <person name="Yang Z."/>
            <person name="Yang Z."/>
            <person name="Zhou J."/>
            <person name="Zhu J."/>
            <person name="Brent C.S."/>
            <person name="Elsik C.G."/>
            <person name="Goodisman M.A."/>
            <person name="Liberles D.A."/>
            <person name="Roe R.M."/>
            <person name="Vargo E.L."/>
            <person name="Vilcinskas A."/>
            <person name="Wang J."/>
            <person name="Bornberg-Bauer E."/>
            <person name="Korb J."/>
            <person name="Zhang G."/>
            <person name="Liebig J."/>
        </authorList>
    </citation>
    <scope>NUCLEOTIDE SEQUENCE [LARGE SCALE GENOMIC DNA]</scope>
    <source>
        <tissue evidence="7">Whole organism</tissue>
    </source>
</reference>
<evidence type="ECO:0000256" key="3">
    <source>
        <dbReference type="ARBA" id="ARBA00022741"/>
    </source>
</evidence>
<dbReference type="InterPro" id="IPR011009">
    <property type="entry name" value="Kinase-like_dom_sf"/>
</dbReference>
<dbReference type="PANTHER" id="PTHR24351">
    <property type="entry name" value="RIBOSOMAL PROTEIN S6 KINASE"/>
    <property type="match status" value="1"/>
</dbReference>
<dbReference type="eggNOG" id="KOG0603">
    <property type="taxonomic scope" value="Eukaryota"/>
</dbReference>
<evidence type="ECO:0000256" key="4">
    <source>
        <dbReference type="ARBA" id="ARBA00022777"/>
    </source>
</evidence>
<keyword evidence="8" id="KW-1185">Reference proteome</keyword>
<evidence type="ECO:0000313" key="7">
    <source>
        <dbReference type="EMBL" id="KDR12760.1"/>
    </source>
</evidence>
<gene>
    <name evidence="7" type="ORF">L798_13064</name>
</gene>
<keyword evidence="5" id="KW-0067">ATP-binding</keyword>
<feature type="region of interest" description="Disordered" evidence="6">
    <location>
        <begin position="298"/>
        <end position="333"/>
    </location>
</feature>
<dbReference type="SUPFAM" id="SSF56112">
    <property type="entry name" value="Protein kinase-like (PK-like)"/>
    <property type="match status" value="1"/>
</dbReference>
<keyword evidence="3" id="KW-0547">Nucleotide-binding</keyword>
<organism evidence="7 8">
    <name type="scientific">Zootermopsis nevadensis</name>
    <name type="common">Dampwood termite</name>
    <dbReference type="NCBI Taxonomy" id="136037"/>
    <lineage>
        <taxon>Eukaryota</taxon>
        <taxon>Metazoa</taxon>
        <taxon>Ecdysozoa</taxon>
        <taxon>Arthropoda</taxon>
        <taxon>Hexapoda</taxon>
        <taxon>Insecta</taxon>
        <taxon>Pterygota</taxon>
        <taxon>Neoptera</taxon>
        <taxon>Polyneoptera</taxon>
        <taxon>Dictyoptera</taxon>
        <taxon>Blattodea</taxon>
        <taxon>Blattoidea</taxon>
        <taxon>Termitoidae</taxon>
        <taxon>Termopsidae</taxon>
        <taxon>Zootermopsis</taxon>
    </lineage>
</organism>
<dbReference type="GO" id="GO:0005524">
    <property type="term" value="F:ATP binding"/>
    <property type="evidence" value="ECO:0007669"/>
    <property type="project" value="UniProtKB-KW"/>
</dbReference>
<evidence type="ECO:0000313" key="8">
    <source>
        <dbReference type="Proteomes" id="UP000027135"/>
    </source>
</evidence>
<dbReference type="STRING" id="136037.A0A067QUM2"/>
<dbReference type="GO" id="GO:0004674">
    <property type="term" value="F:protein serine/threonine kinase activity"/>
    <property type="evidence" value="ECO:0007669"/>
    <property type="project" value="UniProtKB-KW"/>
</dbReference>
<dbReference type="AlphaFoldDB" id="A0A067QUM2"/>
<evidence type="ECO:0000256" key="5">
    <source>
        <dbReference type="ARBA" id="ARBA00022840"/>
    </source>
</evidence>
<sequence length="333" mass="38559">MLTGSMPFTVVNQKDMTKPHFRVRYRTPVMPKHFSPEVVDFITRLLDQDPRKRLGGGKDDIWKVKRHPFLCDINWADVARKATVMPRVPRLNEVRVGTVQKHCTMDIFLQPSITLLCKGDTTLRGYSFMSQALIPNGNSTSGTYQKCPNMVKLTPKRRALQVTTKRGHHTPHINVMKKPKRQARRAIHRPELEEYSSGPSTSKTVVKKDVNRMECKRKLERDSEESVIPFKKCRIDKPSHRMTTESECTPQINMFIAPEMPARGGVQLTTDRRRLTSRTNVSRIPETRARTALHRQHLEENFSGPSTSKTVVKKDVNRMARKRKLRRQPFKKR</sequence>
<keyword evidence="2" id="KW-0808">Transferase</keyword>